<sequence length="134" mass="15433">MSSASFFSSPSNLLCHCGKRAQLRTSRTPSNPGKKFHGCKNWKDGGCTFFKWEDDPESSNNQILANEIIEVGNKMLLLEAENKKLKESVELQLHVQDIYDEELSKIRQKIWKLQVFVAVTWLLFIIFCTCCLFL</sequence>
<dbReference type="InterPro" id="IPR010666">
    <property type="entry name" value="Znf_GRF"/>
</dbReference>
<evidence type="ECO:0000256" key="2">
    <source>
        <dbReference type="ARBA" id="ARBA00022771"/>
    </source>
</evidence>
<dbReference type="GO" id="GO:0008270">
    <property type="term" value="F:zinc ion binding"/>
    <property type="evidence" value="ECO:0007669"/>
    <property type="project" value="UniProtKB-KW"/>
</dbReference>
<feature type="domain" description="GRF-type" evidence="6">
    <location>
        <begin position="15"/>
        <end position="56"/>
    </location>
</feature>
<keyword evidence="5" id="KW-0812">Transmembrane</keyword>
<evidence type="ECO:0000259" key="6">
    <source>
        <dbReference type="PROSITE" id="PS51999"/>
    </source>
</evidence>
<dbReference type="EMBL" id="CACSLK010034598">
    <property type="protein sequence ID" value="CAA0841880.1"/>
    <property type="molecule type" value="Genomic_DNA"/>
</dbReference>
<keyword evidence="5" id="KW-1133">Transmembrane helix</keyword>
<evidence type="ECO:0000256" key="5">
    <source>
        <dbReference type="SAM" id="Phobius"/>
    </source>
</evidence>
<dbReference type="OrthoDB" id="2822301at2759"/>
<organism evidence="7 8">
    <name type="scientific">Striga hermonthica</name>
    <name type="common">Purple witchweed</name>
    <name type="synonym">Buchnera hermonthica</name>
    <dbReference type="NCBI Taxonomy" id="68872"/>
    <lineage>
        <taxon>Eukaryota</taxon>
        <taxon>Viridiplantae</taxon>
        <taxon>Streptophyta</taxon>
        <taxon>Embryophyta</taxon>
        <taxon>Tracheophyta</taxon>
        <taxon>Spermatophyta</taxon>
        <taxon>Magnoliopsida</taxon>
        <taxon>eudicotyledons</taxon>
        <taxon>Gunneridae</taxon>
        <taxon>Pentapetalae</taxon>
        <taxon>asterids</taxon>
        <taxon>lamiids</taxon>
        <taxon>Lamiales</taxon>
        <taxon>Orobanchaceae</taxon>
        <taxon>Buchnereae</taxon>
        <taxon>Striga</taxon>
    </lineage>
</organism>
<keyword evidence="1" id="KW-0479">Metal-binding</keyword>
<evidence type="ECO:0000256" key="3">
    <source>
        <dbReference type="ARBA" id="ARBA00022833"/>
    </source>
</evidence>
<keyword evidence="5" id="KW-0472">Membrane</keyword>
<proteinExistence type="predicted"/>
<protein>
    <submittedName>
        <fullName evidence="7">DNA topoisomerase 3-alpha</fullName>
    </submittedName>
</protein>
<dbReference type="Proteomes" id="UP001153555">
    <property type="component" value="Unassembled WGS sequence"/>
</dbReference>
<dbReference type="PANTHER" id="PTHR33248">
    <property type="entry name" value="ZINC ION-BINDING PROTEIN"/>
    <property type="match status" value="1"/>
</dbReference>
<comment type="caution">
    <text evidence="7">The sequence shown here is derived from an EMBL/GenBank/DDBJ whole genome shotgun (WGS) entry which is preliminary data.</text>
</comment>
<gene>
    <name evidence="7" type="ORF">SHERM_07755</name>
</gene>
<dbReference type="AlphaFoldDB" id="A0A9N7RTS8"/>
<evidence type="ECO:0000313" key="8">
    <source>
        <dbReference type="Proteomes" id="UP001153555"/>
    </source>
</evidence>
<feature type="transmembrane region" description="Helical" evidence="5">
    <location>
        <begin position="113"/>
        <end position="133"/>
    </location>
</feature>
<keyword evidence="2 4" id="KW-0863">Zinc-finger</keyword>
<accession>A0A9N7RTS8</accession>
<name>A0A9N7RTS8_STRHE</name>
<evidence type="ECO:0000256" key="4">
    <source>
        <dbReference type="PROSITE-ProRule" id="PRU01343"/>
    </source>
</evidence>
<evidence type="ECO:0000256" key="1">
    <source>
        <dbReference type="ARBA" id="ARBA00022723"/>
    </source>
</evidence>
<keyword evidence="8" id="KW-1185">Reference proteome</keyword>
<evidence type="ECO:0000313" key="7">
    <source>
        <dbReference type="EMBL" id="CAA0841880.1"/>
    </source>
</evidence>
<reference evidence="7" key="1">
    <citation type="submission" date="2019-12" db="EMBL/GenBank/DDBJ databases">
        <authorList>
            <person name="Scholes J."/>
        </authorList>
    </citation>
    <scope>NUCLEOTIDE SEQUENCE</scope>
</reference>
<keyword evidence="3" id="KW-0862">Zinc</keyword>
<dbReference type="PROSITE" id="PS51999">
    <property type="entry name" value="ZF_GRF"/>
    <property type="match status" value="1"/>
</dbReference>
<dbReference type="Pfam" id="PF06839">
    <property type="entry name" value="Zn_ribbon_GRF"/>
    <property type="match status" value="1"/>
</dbReference>